<organism evidence="2 3">
    <name type="scientific">Globisporangium ultimum (strain ATCC 200006 / CBS 805.95 / DAOM BR144)</name>
    <name type="common">Pythium ultimum</name>
    <dbReference type="NCBI Taxonomy" id="431595"/>
    <lineage>
        <taxon>Eukaryota</taxon>
        <taxon>Sar</taxon>
        <taxon>Stramenopiles</taxon>
        <taxon>Oomycota</taxon>
        <taxon>Peronosporomycetes</taxon>
        <taxon>Pythiales</taxon>
        <taxon>Pythiaceae</taxon>
        <taxon>Globisporangium</taxon>
    </lineage>
</organism>
<evidence type="ECO:0000313" key="2">
    <source>
        <dbReference type="EnsemblProtists" id="PYU1_T014875"/>
    </source>
</evidence>
<proteinExistence type="predicted"/>
<feature type="signal peptide" evidence="1">
    <location>
        <begin position="1"/>
        <end position="24"/>
    </location>
</feature>
<sequence length="76" mass="8132">MHGRELRTFGSLFVLLTSSGYVDSVRANMAAGGDNCSRAIIVGAVAAAAAESDPIPAEWKQKTTRYEEIKAFADKL</sequence>
<dbReference type="Gene3D" id="1.10.4080.10">
    <property type="entry name" value="ADP-ribosylation/Crystallin J1"/>
    <property type="match status" value="1"/>
</dbReference>
<keyword evidence="3" id="KW-1185">Reference proteome</keyword>
<dbReference type="InParanoid" id="K3XCC6"/>
<protein>
    <recommendedName>
        <fullName evidence="4">Carbohydrate kinase FGGY C-terminal domain-containing protein</fullName>
    </recommendedName>
</protein>
<evidence type="ECO:0000256" key="1">
    <source>
        <dbReference type="SAM" id="SignalP"/>
    </source>
</evidence>
<dbReference type="STRING" id="431595.K3XCC6"/>
<dbReference type="Pfam" id="PF03747">
    <property type="entry name" value="ADP_ribosyl_GH"/>
    <property type="match status" value="1"/>
</dbReference>
<dbReference type="EMBL" id="ADOS01001563">
    <property type="status" value="NOT_ANNOTATED_CDS"/>
    <property type="molecule type" value="Genomic_DNA"/>
</dbReference>
<dbReference type="AlphaFoldDB" id="K3XCC6"/>
<dbReference type="InterPro" id="IPR005502">
    <property type="entry name" value="Ribosyl_crysJ1"/>
</dbReference>
<feature type="chain" id="PRO_5003872182" description="Carbohydrate kinase FGGY C-terminal domain-containing protein" evidence="1">
    <location>
        <begin position="25"/>
        <end position="76"/>
    </location>
</feature>
<dbReference type="HOGENOM" id="CLU_2660002_0_0_1"/>
<reference evidence="2" key="3">
    <citation type="submission" date="2015-02" db="UniProtKB">
        <authorList>
            <consortium name="EnsemblProtists"/>
        </authorList>
    </citation>
    <scope>IDENTIFICATION</scope>
    <source>
        <strain evidence="2">DAOM BR144</strain>
    </source>
</reference>
<evidence type="ECO:0000313" key="3">
    <source>
        <dbReference type="Proteomes" id="UP000019132"/>
    </source>
</evidence>
<dbReference type="SUPFAM" id="SSF101478">
    <property type="entry name" value="ADP-ribosylglycohydrolase"/>
    <property type="match status" value="1"/>
</dbReference>
<dbReference type="InterPro" id="IPR036705">
    <property type="entry name" value="Ribosyl_crysJ1_sf"/>
</dbReference>
<dbReference type="eggNOG" id="ENOG502QUJI">
    <property type="taxonomic scope" value="Eukaryota"/>
</dbReference>
<name>K3XCC6_GLOUD</name>
<dbReference type="EnsemblProtists" id="PYU1_T014875">
    <property type="protein sequence ID" value="PYU1_T014875"/>
    <property type="gene ID" value="PYU1_G014844"/>
</dbReference>
<keyword evidence="1" id="KW-0732">Signal</keyword>
<dbReference type="Proteomes" id="UP000019132">
    <property type="component" value="Unassembled WGS sequence"/>
</dbReference>
<evidence type="ECO:0008006" key="4">
    <source>
        <dbReference type="Google" id="ProtNLM"/>
    </source>
</evidence>
<reference evidence="3" key="1">
    <citation type="journal article" date="2010" name="Genome Biol.">
        <title>Genome sequence of the necrotrophic plant pathogen Pythium ultimum reveals original pathogenicity mechanisms and effector repertoire.</title>
        <authorList>
            <person name="Levesque C.A."/>
            <person name="Brouwer H."/>
            <person name="Cano L."/>
            <person name="Hamilton J.P."/>
            <person name="Holt C."/>
            <person name="Huitema E."/>
            <person name="Raffaele S."/>
            <person name="Robideau G.P."/>
            <person name="Thines M."/>
            <person name="Win J."/>
            <person name="Zerillo M.M."/>
            <person name="Beakes G.W."/>
            <person name="Boore J.L."/>
            <person name="Busam D."/>
            <person name="Dumas B."/>
            <person name="Ferriera S."/>
            <person name="Fuerstenberg S.I."/>
            <person name="Gachon C.M."/>
            <person name="Gaulin E."/>
            <person name="Govers F."/>
            <person name="Grenville-Briggs L."/>
            <person name="Horner N."/>
            <person name="Hostetler J."/>
            <person name="Jiang R.H."/>
            <person name="Johnson J."/>
            <person name="Krajaejun T."/>
            <person name="Lin H."/>
            <person name="Meijer H.J."/>
            <person name="Moore B."/>
            <person name="Morris P."/>
            <person name="Phuntmart V."/>
            <person name="Puiu D."/>
            <person name="Shetty J."/>
            <person name="Stajich J.E."/>
            <person name="Tripathy S."/>
            <person name="Wawra S."/>
            <person name="van West P."/>
            <person name="Whitty B.R."/>
            <person name="Coutinho P.M."/>
            <person name="Henrissat B."/>
            <person name="Martin F."/>
            <person name="Thomas P.D."/>
            <person name="Tyler B.M."/>
            <person name="De Vries R.P."/>
            <person name="Kamoun S."/>
            <person name="Yandell M."/>
            <person name="Tisserat N."/>
            <person name="Buell C.R."/>
        </authorList>
    </citation>
    <scope>NUCLEOTIDE SEQUENCE</scope>
    <source>
        <strain evidence="3">DAOM:BR144</strain>
    </source>
</reference>
<dbReference type="VEuPathDB" id="FungiDB:PYU1_G014844"/>
<accession>K3XCC6</accession>
<reference evidence="3" key="2">
    <citation type="submission" date="2010-04" db="EMBL/GenBank/DDBJ databases">
        <authorList>
            <person name="Buell R."/>
            <person name="Hamilton J."/>
            <person name="Hostetler J."/>
        </authorList>
    </citation>
    <scope>NUCLEOTIDE SEQUENCE [LARGE SCALE GENOMIC DNA]</scope>
    <source>
        <strain evidence="3">DAOM:BR144</strain>
    </source>
</reference>